<dbReference type="AlphaFoldDB" id="A0AA37LCP3"/>
<dbReference type="GeneID" id="73324906"/>
<name>A0AA37LCP3_9PEZI</name>
<reference evidence="1 2" key="1">
    <citation type="submission" date="2022-03" db="EMBL/GenBank/DDBJ databases">
        <title>Genome data of Colletotrichum spp.</title>
        <authorList>
            <person name="Utami Y.D."/>
            <person name="Hiruma K."/>
        </authorList>
    </citation>
    <scope>NUCLEOTIDE SEQUENCE [LARGE SCALE GENOMIC DNA]</scope>
    <source>
        <strain evidence="1 2">MAFF 239500</strain>
    </source>
</reference>
<evidence type="ECO:0000313" key="2">
    <source>
        <dbReference type="Proteomes" id="UP001055115"/>
    </source>
</evidence>
<sequence length="106" mass="12340">MKTKLRASDPVEIVDPIFLTPRPKIGREYKAALKRLLRAKVGSVREEDKPLLQAVMPTLIRAANDPLMPDPDRFYQDPEYSPDYNSVLRLVQQLRAWYGPRAHFHR</sequence>
<proteinExistence type="predicted"/>
<accession>A0AA37LCP3</accession>
<keyword evidence="2" id="KW-1185">Reference proteome</keyword>
<comment type="caution">
    <text evidence="1">The sequence shown here is derived from an EMBL/GenBank/DDBJ whole genome shotgun (WGS) entry which is preliminary data.</text>
</comment>
<gene>
    <name evidence="1" type="ORF">ColSpa_04104</name>
</gene>
<organism evidence="1 2">
    <name type="scientific">Colletotrichum spaethianum</name>
    <dbReference type="NCBI Taxonomy" id="700344"/>
    <lineage>
        <taxon>Eukaryota</taxon>
        <taxon>Fungi</taxon>
        <taxon>Dikarya</taxon>
        <taxon>Ascomycota</taxon>
        <taxon>Pezizomycotina</taxon>
        <taxon>Sordariomycetes</taxon>
        <taxon>Hypocreomycetidae</taxon>
        <taxon>Glomerellales</taxon>
        <taxon>Glomerellaceae</taxon>
        <taxon>Colletotrichum</taxon>
        <taxon>Colletotrichum spaethianum species complex</taxon>
    </lineage>
</organism>
<dbReference type="EMBL" id="BQXU01000008">
    <property type="protein sequence ID" value="GKT43923.1"/>
    <property type="molecule type" value="Genomic_DNA"/>
</dbReference>
<evidence type="ECO:0000313" key="1">
    <source>
        <dbReference type="EMBL" id="GKT43923.1"/>
    </source>
</evidence>
<dbReference type="Proteomes" id="UP001055115">
    <property type="component" value="Unassembled WGS sequence"/>
</dbReference>
<dbReference type="RefSeq" id="XP_049126273.1">
    <property type="nucleotide sequence ID" value="XM_049270316.1"/>
</dbReference>
<protein>
    <submittedName>
        <fullName evidence="1">Uncharacterized protein</fullName>
    </submittedName>
</protein>